<proteinExistence type="predicted"/>
<keyword evidence="2" id="KW-1133">Transmembrane helix</keyword>
<gene>
    <name evidence="3" type="ORF">COU01_01075</name>
</gene>
<evidence type="ECO:0000313" key="3">
    <source>
        <dbReference type="EMBL" id="PIR92565.1"/>
    </source>
</evidence>
<evidence type="ECO:0000313" key="4">
    <source>
        <dbReference type="Proteomes" id="UP000228510"/>
    </source>
</evidence>
<accession>A0A2H0V0H9</accession>
<protein>
    <submittedName>
        <fullName evidence="3">Uncharacterized protein</fullName>
    </submittedName>
</protein>
<reference evidence="4" key="1">
    <citation type="submission" date="2017-09" db="EMBL/GenBank/DDBJ databases">
        <title>Depth-based differentiation of microbial function through sediment-hosted aquifers and enrichment of novel symbionts in the deep terrestrial subsurface.</title>
        <authorList>
            <person name="Probst A.J."/>
            <person name="Ladd B."/>
            <person name="Jarett J.K."/>
            <person name="Geller-Mcgrath D.E."/>
            <person name="Sieber C.M.K."/>
            <person name="Emerson J.B."/>
            <person name="Anantharaman K."/>
            <person name="Thomas B.C."/>
            <person name="Malmstrom R."/>
            <person name="Stieglmeier M."/>
            <person name="Klingl A."/>
            <person name="Woyke T."/>
            <person name="Ryan C.M."/>
            <person name="Banfield J.F."/>
        </authorList>
    </citation>
    <scope>NUCLEOTIDE SEQUENCE [LARGE SCALE GENOMIC DNA]</scope>
</reference>
<dbReference type="EMBL" id="PFAT01000018">
    <property type="protein sequence ID" value="PIR92565.1"/>
    <property type="molecule type" value="Genomic_DNA"/>
</dbReference>
<dbReference type="Proteomes" id="UP000228510">
    <property type="component" value="Unassembled WGS sequence"/>
</dbReference>
<dbReference type="AlphaFoldDB" id="A0A2H0V0H9"/>
<keyword evidence="2" id="KW-0472">Membrane</keyword>
<organism evidence="3 4">
    <name type="scientific">Candidatus Falkowbacteria bacterium CG10_big_fil_rev_8_21_14_0_10_44_15</name>
    <dbReference type="NCBI Taxonomy" id="1974569"/>
    <lineage>
        <taxon>Bacteria</taxon>
        <taxon>Candidatus Falkowiibacteriota</taxon>
    </lineage>
</organism>
<keyword evidence="2" id="KW-0812">Transmembrane</keyword>
<name>A0A2H0V0H9_9BACT</name>
<feature type="compositionally biased region" description="Basic and acidic residues" evidence="1">
    <location>
        <begin position="1"/>
        <end position="21"/>
    </location>
</feature>
<sequence>MPESTNDRFQKDFDRERREDIEPTQIIDPGVPDQKDKVVQPLTKGQKIVEGVKKAGKVIGRGVVDGIQLPGKAVNVGAEIFEEINTSVSKSDSKIKKLIVWLASRGIPVAVIVTAIVWIRDKGIEILEKKAGTAFDFSPRSTEESQAVEASNTQIDFSLQGFDGTLNIEPLTDPQHGNDRSVIDLAAIEGGPAGLLKTFKTAINPDTSKPEVVFDQETGQPIMAINEVVFEDISTQLSLDQAGQVELRKIWSQYLDNPDTFDQNIFLNFLQQYGANPQVIEFYRYAMELKIQYPDTWQDRVEPLKNWEPKQEMPMDIHGENELAAEEVEPNENYFSTAEMAFKKIGSGDFGEAMGIIETAVRTDYSSPEFQTALALDIADLPDTKPQMSGFSPLPLVLTGIFLLRISPRIGLLSIPRKSIEAISDGINNAYYWFRMGQASRVVRDLMVIGSQFLKAIRTNSSGSNRQ</sequence>
<feature type="transmembrane region" description="Helical" evidence="2">
    <location>
        <begin position="98"/>
        <end position="119"/>
    </location>
</feature>
<evidence type="ECO:0000256" key="1">
    <source>
        <dbReference type="SAM" id="MobiDB-lite"/>
    </source>
</evidence>
<evidence type="ECO:0000256" key="2">
    <source>
        <dbReference type="SAM" id="Phobius"/>
    </source>
</evidence>
<feature type="region of interest" description="Disordered" evidence="1">
    <location>
        <begin position="1"/>
        <end position="33"/>
    </location>
</feature>
<comment type="caution">
    <text evidence="3">The sequence shown here is derived from an EMBL/GenBank/DDBJ whole genome shotgun (WGS) entry which is preliminary data.</text>
</comment>